<proteinExistence type="predicted"/>
<protein>
    <recommendedName>
        <fullName evidence="3">PF09926 repeat protein</fullName>
    </recommendedName>
</protein>
<gene>
    <name evidence="1" type="ORF">LEP1GSC038_0671</name>
</gene>
<sequence length="69" mass="8081">MENKNKQVYVLGEAVRDKRSGQKMYVDATWSPEIKCVYYNTSMDSLVKVEVPYEDLEKVIDLDFKARSE</sequence>
<evidence type="ECO:0000313" key="1">
    <source>
        <dbReference type="EMBL" id="EMM71472.1"/>
    </source>
</evidence>
<dbReference type="Proteomes" id="UP000012101">
    <property type="component" value="Unassembled WGS sequence"/>
</dbReference>
<reference evidence="1 2" key="1">
    <citation type="submission" date="2013-01" db="EMBL/GenBank/DDBJ databases">
        <authorList>
            <person name="Harkins D.M."/>
            <person name="Durkin A.S."/>
            <person name="Brinkac L.M."/>
            <person name="Haft D.H."/>
            <person name="Selengut J.D."/>
            <person name="Sanka R."/>
            <person name="DePew J."/>
            <person name="Purushe J."/>
            <person name="Hospenthal D.R."/>
            <person name="Murray C.K."/>
            <person name="Pimentel G."/>
            <person name="Wasfy M."/>
            <person name="Vinetz J.M."/>
            <person name="Sutton G.G."/>
            <person name="Nierman W.C."/>
            <person name="Fouts D.E."/>
        </authorList>
    </citation>
    <scope>NUCLEOTIDE SEQUENCE [LARGE SCALE GENOMIC DNA]</scope>
    <source>
        <strain evidence="1 2">2006001855</strain>
    </source>
</reference>
<organism evidence="1 2">
    <name type="scientific">Leptospira weilii str. 2006001855</name>
    <dbReference type="NCBI Taxonomy" id="996804"/>
    <lineage>
        <taxon>Bacteria</taxon>
        <taxon>Pseudomonadati</taxon>
        <taxon>Spirochaetota</taxon>
        <taxon>Spirochaetia</taxon>
        <taxon>Leptospirales</taxon>
        <taxon>Leptospiraceae</taxon>
        <taxon>Leptospira</taxon>
    </lineage>
</organism>
<evidence type="ECO:0008006" key="3">
    <source>
        <dbReference type="Google" id="ProtNLM"/>
    </source>
</evidence>
<name>M6FJZ9_9LEPT</name>
<dbReference type="AlphaFoldDB" id="M6FJZ9"/>
<evidence type="ECO:0000313" key="2">
    <source>
        <dbReference type="Proteomes" id="UP000012101"/>
    </source>
</evidence>
<comment type="caution">
    <text evidence="1">The sequence shown here is derived from an EMBL/GenBank/DDBJ whole genome shotgun (WGS) entry which is preliminary data.</text>
</comment>
<accession>M6FJZ9</accession>
<dbReference type="EMBL" id="AFJM02000049">
    <property type="protein sequence ID" value="EMM71472.1"/>
    <property type="molecule type" value="Genomic_DNA"/>
</dbReference>